<reference evidence="1" key="1">
    <citation type="submission" date="2014-05" db="EMBL/GenBank/DDBJ databases">
        <authorList>
            <person name="Chronopoulou M."/>
        </authorList>
    </citation>
    <scope>NUCLEOTIDE SEQUENCE</scope>
    <source>
        <tissue evidence="1">Whole organism</tissue>
    </source>
</reference>
<organism evidence="1">
    <name type="scientific">Lepeophtheirus salmonis</name>
    <name type="common">Salmon louse</name>
    <name type="synonym">Caligus salmonis</name>
    <dbReference type="NCBI Taxonomy" id="72036"/>
    <lineage>
        <taxon>Eukaryota</taxon>
        <taxon>Metazoa</taxon>
        <taxon>Ecdysozoa</taxon>
        <taxon>Arthropoda</taxon>
        <taxon>Crustacea</taxon>
        <taxon>Multicrustacea</taxon>
        <taxon>Hexanauplia</taxon>
        <taxon>Copepoda</taxon>
        <taxon>Siphonostomatoida</taxon>
        <taxon>Caligidae</taxon>
        <taxon>Lepeophtheirus</taxon>
    </lineage>
</organism>
<name>A0A0K2TXI2_LEPSM</name>
<accession>A0A0K2TXI2</accession>
<proteinExistence type="predicted"/>
<evidence type="ECO:0000313" key="1">
    <source>
        <dbReference type="EMBL" id="CDW30703.1"/>
    </source>
</evidence>
<dbReference type="EMBL" id="HACA01013342">
    <property type="protein sequence ID" value="CDW30703.1"/>
    <property type="molecule type" value="Transcribed_RNA"/>
</dbReference>
<dbReference type="AlphaFoldDB" id="A0A0K2TXI2"/>
<sequence>MSNSFDSDGLVSHVKIVHPFS</sequence>
<protein>
    <submittedName>
        <fullName evidence="1">Uncharacterized protein</fullName>
    </submittedName>
</protein>